<keyword evidence="2" id="KW-1185">Reference proteome</keyword>
<dbReference type="EMBL" id="JBBHLI010000005">
    <property type="protein sequence ID" value="MEK9501448.1"/>
    <property type="molecule type" value="Genomic_DNA"/>
</dbReference>
<protein>
    <recommendedName>
        <fullName evidence="3">Lipoprotein</fullName>
    </recommendedName>
</protein>
<comment type="caution">
    <text evidence="1">The sequence shown here is derived from an EMBL/GenBank/DDBJ whole genome shotgun (WGS) entry which is preliminary data.</text>
</comment>
<reference evidence="1 2" key="1">
    <citation type="submission" date="2024-02" db="EMBL/GenBank/DDBJ databases">
        <title>A novel Gemmatimonadota bacterium.</title>
        <authorList>
            <person name="Du Z.-J."/>
            <person name="Ye Y.-Q."/>
        </authorList>
    </citation>
    <scope>NUCLEOTIDE SEQUENCE [LARGE SCALE GENOMIC DNA]</scope>
    <source>
        <strain evidence="1 2">DH-20</strain>
    </source>
</reference>
<name>A0ABU9E9M7_9BACT</name>
<sequence>MRRRLSSLLALTVALVACERDAPLELQPDQALRDLLGLDSRDWVHPVQLRGRGNDEVAEPARTVVEKGHWVDFRGGDARGHVVRFDTLALSPEARAWMRDTDQVESPPLLTPASRWVVSFEEAPAGTYPFVVEGSGAPGAGLIEVSTGER</sequence>
<evidence type="ECO:0008006" key="3">
    <source>
        <dbReference type="Google" id="ProtNLM"/>
    </source>
</evidence>
<evidence type="ECO:0000313" key="1">
    <source>
        <dbReference type="EMBL" id="MEK9501448.1"/>
    </source>
</evidence>
<dbReference type="RefSeq" id="WP_405275718.1">
    <property type="nucleotide sequence ID" value="NZ_CP144380.1"/>
</dbReference>
<gene>
    <name evidence="1" type="ORF">WI372_10710</name>
</gene>
<organism evidence="1 2">
    <name type="scientific">Gaopeijia maritima</name>
    <dbReference type="NCBI Taxonomy" id="3119007"/>
    <lineage>
        <taxon>Bacteria</taxon>
        <taxon>Pseudomonadati</taxon>
        <taxon>Gemmatimonadota</taxon>
        <taxon>Longimicrobiia</taxon>
        <taxon>Gaopeijiales</taxon>
        <taxon>Gaopeijiaceae</taxon>
        <taxon>Gaopeijia</taxon>
    </lineage>
</organism>
<accession>A0ABU9E9M7</accession>
<dbReference type="PROSITE" id="PS51257">
    <property type="entry name" value="PROKAR_LIPOPROTEIN"/>
    <property type="match status" value="1"/>
</dbReference>
<dbReference type="Proteomes" id="UP001484239">
    <property type="component" value="Unassembled WGS sequence"/>
</dbReference>
<evidence type="ECO:0000313" key="2">
    <source>
        <dbReference type="Proteomes" id="UP001484239"/>
    </source>
</evidence>
<proteinExistence type="predicted"/>